<dbReference type="EMBL" id="SJDL01000008">
    <property type="protein sequence ID" value="TBW57359.1"/>
    <property type="molecule type" value="Genomic_DNA"/>
</dbReference>
<sequence length="175" mass="19990">MEVVDSRKQVGDQNNIRLVDPLYYWSRHVEAAIEQGKGVLIFAPWFTQSEIITMVRVAMVAKYFAREIGDQGHEKIGDTVLKHLQPLANDEIMVNALGMAPGVDQWQPLEWLNAIRNLTAPERKRYNQMLGKNVRFLPDERMLEPWIAALAQSQYQSLESGPRGWLDVASRSRGT</sequence>
<comment type="caution">
    <text evidence="1">The sequence shown here is derived from an EMBL/GenBank/DDBJ whole genome shotgun (WGS) entry which is preliminary data.</text>
</comment>
<evidence type="ECO:0000313" key="1">
    <source>
        <dbReference type="EMBL" id="TBW57359.1"/>
    </source>
</evidence>
<protein>
    <submittedName>
        <fullName evidence="1">Uncharacterized protein</fullName>
    </submittedName>
</protein>
<dbReference type="Proteomes" id="UP000313645">
    <property type="component" value="Unassembled WGS sequence"/>
</dbReference>
<organism evidence="1 2">
    <name type="scientific">Marinobacter halodurans</name>
    <dbReference type="NCBI Taxonomy" id="2528979"/>
    <lineage>
        <taxon>Bacteria</taxon>
        <taxon>Pseudomonadati</taxon>
        <taxon>Pseudomonadota</taxon>
        <taxon>Gammaproteobacteria</taxon>
        <taxon>Pseudomonadales</taxon>
        <taxon>Marinobacteraceae</taxon>
        <taxon>Marinobacter</taxon>
    </lineage>
</organism>
<evidence type="ECO:0000313" key="2">
    <source>
        <dbReference type="Proteomes" id="UP000313645"/>
    </source>
</evidence>
<keyword evidence="2" id="KW-1185">Reference proteome</keyword>
<accession>A0ABY1ZM04</accession>
<dbReference type="RefSeq" id="WP_131480340.1">
    <property type="nucleotide sequence ID" value="NZ_SJDL01000008.1"/>
</dbReference>
<name>A0ABY1ZM04_9GAMM</name>
<reference evidence="1 2" key="1">
    <citation type="submission" date="2019-02" db="EMBL/GenBank/DDBJ databases">
        <title>Marinobacter halodurans sp. nov., a marine bacterium isolated from sea tidal flat.</title>
        <authorList>
            <person name="Yoo Y."/>
            <person name="Lee D.W."/>
            <person name="Kim B.S."/>
            <person name="Kim J.-J."/>
        </authorList>
    </citation>
    <scope>NUCLEOTIDE SEQUENCE [LARGE SCALE GENOMIC DNA]</scope>
    <source>
        <strain evidence="1 2">YJ-S3-2</strain>
    </source>
</reference>
<gene>
    <name evidence="1" type="ORF">EZI54_06800</name>
</gene>
<proteinExistence type="predicted"/>